<dbReference type="EMBL" id="JATAAI010000003">
    <property type="protein sequence ID" value="KAK1747271.1"/>
    <property type="molecule type" value="Genomic_DNA"/>
</dbReference>
<name>A0AAD8YLF5_9STRA</name>
<keyword evidence="2" id="KW-1185">Reference proteome</keyword>
<comment type="caution">
    <text evidence="1">The sequence shown here is derived from an EMBL/GenBank/DDBJ whole genome shotgun (WGS) entry which is preliminary data.</text>
</comment>
<gene>
    <name evidence="1" type="ORF">QTG54_002615</name>
</gene>
<evidence type="ECO:0000313" key="2">
    <source>
        <dbReference type="Proteomes" id="UP001224775"/>
    </source>
</evidence>
<accession>A0AAD8YLF5</accession>
<proteinExistence type="predicted"/>
<reference evidence="1" key="1">
    <citation type="submission" date="2023-06" db="EMBL/GenBank/DDBJ databases">
        <title>Survivors Of The Sea: Transcriptome response of Skeletonema marinoi to long-term dormancy.</title>
        <authorList>
            <person name="Pinder M.I.M."/>
            <person name="Kourtchenko O."/>
            <person name="Robertson E.K."/>
            <person name="Larsson T."/>
            <person name="Maumus F."/>
            <person name="Osuna-Cruz C.M."/>
            <person name="Vancaester E."/>
            <person name="Stenow R."/>
            <person name="Vandepoele K."/>
            <person name="Ploug H."/>
            <person name="Bruchert V."/>
            <person name="Godhe A."/>
            <person name="Topel M."/>
        </authorList>
    </citation>
    <scope>NUCLEOTIDE SEQUENCE</scope>
    <source>
        <strain evidence="1">R05AC</strain>
    </source>
</reference>
<sequence length="88" mass="10185">MKSNLRTELNGFQFLRKGVTCDGRKLLFNRSTNDSGGGKEEGESSELMDAYNDWVEREEYEYRSMISNVLQGDCNEDCREVFLSVEEK</sequence>
<protein>
    <submittedName>
        <fullName evidence="1">Uncharacterized protein</fullName>
    </submittedName>
</protein>
<dbReference type="AlphaFoldDB" id="A0AAD8YLF5"/>
<dbReference type="Proteomes" id="UP001224775">
    <property type="component" value="Unassembled WGS sequence"/>
</dbReference>
<evidence type="ECO:0000313" key="1">
    <source>
        <dbReference type="EMBL" id="KAK1747271.1"/>
    </source>
</evidence>
<organism evidence="1 2">
    <name type="scientific">Skeletonema marinoi</name>
    <dbReference type="NCBI Taxonomy" id="267567"/>
    <lineage>
        <taxon>Eukaryota</taxon>
        <taxon>Sar</taxon>
        <taxon>Stramenopiles</taxon>
        <taxon>Ochrophyta</taxon>
        <taxon>Bacillariophyta</taxon>
        <taxon>Coscinodiscophyceae</taxon>
        <taxon>Thalassiosirophycidae</taxon>
        <taxon>Thalassiosirales</taxon>
        <taxon>Skeletonemataceae</taxon>
        <taxon>Skeletonema</taxon>
        <taxon>Skeletonema marinoi-dohrnii complex</taxon>
    </lineage>
</organism>